<evidence type="ECO:0000256" key="1">
    <source>
        <dbReference type="SAM" id="Phobius"/>
    </source>
</evidence>
<dbReference type="Proteomes" id="UP000035682">
    <property type="component" value="Unplaced"/>
</dbReference>
<dbReference type="WBParaSite" id="SRAE_2000201600.1">
    <property type="protein sequence ID" value="SRAE_2000201600.1"/>
    <property type="gene ID" value="WBGene00262223"/>
</dbReference>
<reference evidence="2 3" key="1">
    <citation type="submission" date="2014-09" db="EMBL/GenBank/DDBJ databases">
        <authorList>
            <person name="Martin A.A."/>
        </authorList>
    </citation>
    <scope>NUCLEOTIDE SEQUENCE</scope>
    <source>
        <strain evidence="3">ED321</strain>
        <strain evidence="2">ED321 Heterogonic</strain>
    </source>
</reference>
<keyword evidence="3" id="KW-1185">Reference proteome</keyword>
<gene>
    <name evidence="2 4 5" type="ORF">SRAE_2000201600</name>
</gene>
<keyword evidence="1" id="KW-0812">Transmembrane</keyword>
<feature type="transmembrane region" description="Helical" evidence="1">
    <location>
        <begin position="153"/>
        <end position="176"/>
    </location>
</feature>
<accession>A0A090LC57</accession>
<keyword evidence="1" id="KW-0472">Membrane</keyword>
<dbReference type="GeneID" id="36379717"/>
<keyword evidence="1" id="KW-1133">Transmembrane helix</keyword>
<dbReference type="STRING" id="34506.A0A090LC57"/>
<dbReference type="OrthoDB" id="5821563at2759"/>
<evidence type="ECO:0000313" key="3">
    <source>
        <dbReference type="Proteomes" id="UP000035682"/>
    </source>
</evidence>
<sequence>MYKYTKNLIILSCQGKNESFIKKPLDFEDITDNEIESSSCFNYKVALITFGVFNLVRIISYYYEVMLFKTMNSCYMRQDFPCLHMGSMLATPYICYQLCHTFAVQYGGEFLFLYILSIAFIFVMYSYISGFINLVKNISYCLKNRYYSHWFQLYTSLIALFIYGSIILTTFIHLIFSIPSPIIIYGYPLYYPYINFPLVLFLMHHHIIRSHKEVSSILYKVIEEDVYIYARRFKCINGSICFRESNVFLLSTRPSVEMNIVWDTLSFNRIKVDSCYSNLISNQPVINKVVTVKNMDELDGWILKKLRYYIPEMKIEIAEKYY</sequence>
<dbReference type="AlphaFoldDB" id="A0A090LC57"/>
<evidence type="ECO:0000313" key="4">
    <source>
        <dbReference type="WBParaSite" id="SRAE_2000201600.1"/>
    </source>
</evidence>
<evidence type="ECO:0000313" key="2">
    <source>
        <dbReference type="EMBL" id="CEF67352.1"/>
    </source>
</evidence>
<reference evidence="4" key="2">
    <citation type="submission" date="2020-12" db="UniProtKB">
        <authorList>
            <consortium name="WormBaseParasite"/>
        </authorList>
    </citation>
    <scope>IDENTIFICATION</scope>
</reference>
<dbReference type="OMA" id="ECESQRR"/>
<organism evidence="2">
    <name type="scientific">Strongyloides ratti</name>
    <name type="common">Parasitic roundworm</name>
    <dbReference type="NCBI Taxonomy" id="34506"/>
    <lineage>
        <taxon>Eukaryota</taxon>
        <taxon>Metazoa</taxon>
        <taxon>Ecdysozoa</taxon>
        <taxon>Nematoda</taxon>
        <taxon>Chromadorea</taxon>
        <taxon>Rhabditida</taxon>
        <taxon>Tylenchina</taxon>
        <taxon>Panagrolaimomorpha</taxon>
        <taxon>Strongyloidoidea</taxon>
        <taxon>Strongyloididae</taxon>
        <taxon>Strongyloides</taxon>
    </lineage>
</organism>
<evidence type="ECO:0000313" key="5">
    <source>
        <dbReference type="WormBase" id="SRAE_2000201600"/>
    </source>
</evidence>
<dbReference type="CTD" id="36379717"/>
<name>A0A090LC57_STRRB</name>
<feature type="transmembrane region" description="Helical" evidence="1">
    <location>
        <begin position="111"/>
        <end position="132"/>
    </location>
</feature>
<dbReference type="WormBase" id="SRAE_2000201600">
    <property type="protein sequence ID" value="SRP01655"/>
    <property type="gene ID" value="WBGene00262223"/>
</dbReference>
<dbReference type="RefSeq" id="XP_024506552.1">
    <property type="nucleotide sequence ID" value="XM_024653036.1"/>
</dbReference>
<feature type="transmembrane region" description="Helical" evidence="1">
    <location>
        <begin position="182"/>
        <end position="203"/>
    </location>
</feature>
<protein>
    <submittedName>
        <fullName evidence="2 4">Uncharacterized protein</fullName>
    </submittedName>
</protein>
<proteinExistence type="predicted"/>
<feature type="transmembrane region" description="Helical" evidence="1">
    <location>
        <begin position="45"/>
        <end position="63"/>
    </location>
</feature>
<dbReference type="EMBL" id="LN609529">
    <property type="protein sequence ID" value="CEF67352.1"/>
    <property type="molecule type" value="Genomic_DNA"/>
</dbReference>